<evidence type="ECO:0000313" key="2">
    <source>
        <dbReference type="EMBL" id="MCU7378982.1"/>
    </source>
</evidence>
<keyword evidence="3" id="KW-1185">Reference proteome</keyword>
<keyword evidence="1" id="KW-0812">Transmembrane</keyword>
<evidence type="ECO:0000313" key="3">
    <source>
        <dbReference type="Proteomes" id="UP001065549"/>
    </source>
</evidence>
<gene>
    <name evidence="2" type="ORF">OBO34_11510</name>
</gene>
<evidence type="ECO:0000256" key="1">
    <source>
        <dbReference type="SAM" id="Phobius"/>
    </source>
</evidence>
<organism evidence="2 3">
    <name type="scientific">Hominibacterium faecale</name>
    <dbReference type="NCBI Taxonomy" id="2839743"/>
    <lineage>
        <taxon>Bacteria</taxon>
        <taxon>Bacillati</taxon>
        <taxon>Bacillota</taxon>
        <taxon>Clostridia</taxon>
        <taxon>Peptostreptococcales</taxon>
        <taxon>Anaerovoracaceae</taxon>
        <taxon>Hominibacterium</taxon>
    </lineage>
</organism>
<keyword evidence="1" id="KW-1133">Transmembrane helix</keyword>
<sequence length="139" mass="15428">MEQKRFVVMTIFSALLFMAITVTATLTPYAQVGHANQFASPEMYNALLVISLMYFIPLLIYGLHVKSMKYVLAFVVGIYTVGAFGILLASSGFVRSLLNLLPRAQIPLESTPAAAVLNGLCVITVIYNGVWYWAAFRRR</sequence>
<protein>
    <submittedName>
        <fullName evidence="2">DUF5391 family protein</fullName>
    </submittedName>
</protein>
<feature type="transmembrane region" description="Helical" evidence="1">
    <location>
        <begin position="113"/>
        <end position="134"/>
    </location>
</feature>
<feature type="transmembrane region" description="Helical" evidence="1">
    <location>
        <begin position="70"/>
        <end position="93"/>
    </location>
</feature>
<feature type="transmembrane region" description="Helical" evidence="1">
    <location>
        <begin position="7"/>
        <end position="31"/>
    </location>
</feature>
<reference evidence="2" key="1">
    <citation type="submission" date="2022-09" db="EMBL/GenBank/DDBJ databases">
        <title>Culturomic study of gut microbiota in children with autism spectrum disorder.</title>
        <authorList>
            <person name="Efimov B.A."/>
            <person name="Chaplin A.V."/>
            <person name="Sokolova S.R."/>
            <person name="Pikina A.P."/>
            <person name="Korzhanova M."/>
            <person name="Belova V."/>
            <person name="Korostin D."/>
        </authorList>
    </citation>
    <scope>NUCLEOTIDE SEQUENCE</scope>
    <source>
        <strain evidence="2">ASD5510</strain>
    </source>
</reference>
<dbReference type="Pfam" id="PF17369">
    <property type="entry name" value="DUF5391"/>
    <property type="match status" value="1"/>
</dbReference>
<name>A0A9J6QW72_9FIRM</name>
<dbReference type="InterPro" id="IPR020204">
    <property type="entry name" value="Uncharacterised_YxaJ"/>
</dbReference>
<comment type="caution">
    <text evidence="2">The sequence shown here is derived from an EMBL/GenBank/DDBJ whole genome shotgun (WGS) entry which is preliminary data.</text>
</comment>
<dbReference type="RefSeq" id="WP_227754707.1">
    <property type="nucleotide sequence ID" value="NZ_JAOSHN010000004.1"/>
</dbReference>
<dbReference type="AlphaFoldDB" id="A0A9J6QW72"/>
<dbReference type="Proteomes" id="UP001065549">
    <property type="component" value="Unassembled WGS sequence"/>
</dbReference>
<keyword evidence="1" id="KW-0472">Membrane</keyword>
<feature type="transmembrane region" description="Helical" evidence="1">
    <location>
        <begin position="43"/>
        <end position="63"/>
    </location>
</feature>
<accession>A0A9J6QW72</accession>
<dbReference type="EMBL" id="JAOSHN010000004">
    <property type="protein sequence ID" value="MCU7378982.1"/>
    <property type="molecule type" value="Genomic_DNA"/>
</dbReference>
<proteinExistence type="predicted"/>